<evidence type="ECO:0008006" key="4">
    <source>
        <dbReference type="Google" id="ProtNLM"/>
    </source>
</evidence>
<keyword evidence="1" id="KW-0472">Membrane</keyword>
<dbReference type="RefSeq" id="WP_377700491.1">
    <property type="nucleotide sequence ID" value="NZ_JBHLTY010000004.1"/>
</dbReference>
<dbReference type="Proteomes" id="UP000494329">
    <property type="component" value="Unassembled WGS sequence"/>
</dbReference>
<sequence length="139" mass="15240">MKVLVWLHVACMFIGFAGLVSNDLLLWAVSRERASTVTREVVRRVGAIGVLGRILVVVGIAIGLLLARPFGYAAFWLIATYVLVGLSIVLGAAAYEPLKKRFLDSTGDSTPRQRNFLISVVFVNSVLWVAVIWLMLAKP</sequence>
<accession>A0A6J5DN71</accession>
<organism evidence="2 3">
    <name type="scientific">Paraburkholderia solisilvae</name>
    <dbReference type="NCBI Taxonomy" id="624376"/>
    <lineage>
        <taxon>Bacteria</taxon>
        <taxon>Pseudomonadati</taxon>
        <taxon>Pseudomonadota</taxon>
        <taxon>Betaproteobacteria</taxon>
        <taxon>Burkholderiales</taxon>
        <taxon>Burkholderiaceae</taxon>
        <taxon>Paraburkholderia</taxon>
    </lineage>
</organism>
<protein>
    <recommendedName>
        <fullName evidence="4">DUF2269 family protein</fullName>
    </recommendedName>
</protein>
<feature type="transmembrane region" description="Helical" evidence="1">
    <location>
        <begin position="41"/>
        <end position="67"/>
    </location>
</feature>
<evidence type="ECO:0000256" key="1">
    <source>
        <dbReference type="SAM" id="Phobius"/>
    </source>
</evidence>
<keyword evidence="3" id="KW-1185">Reference proteome</keyword>
<evidence type="ECO:0000313" key="2">
    <source>
        <dbReference type="EMBL" id="CAB3755669.1"/>
    </source>
</evidence>
<name>A0A6J5DN71_9BURK</name>
<feature type="transmembrane region" description="Helical" evidence="1">
    <location>
        <begin position="73"/>
        <end position="95"/>
    </location>
</feature>
<keyword evidence="1" id="KW-0812">Transmembrane</keyword>
<dbReference type="EMBL" id="CADIKF010000014">
    <property type="protein sequence ID" value="CAB3755669.1"/>
    <property type="molecule type" value="Genomic_DNA"/>
</dbReference>
<proteinExistence type="predicted"/>
<feature type="transmembrane region" description="Helical" evidence="1">
    <location>
        <begin position="116"/>
        <end position="136"/>
    </location>
</feature>
<reference evidence="2 3" key="1">
    <citation type="submission" date="2020-04" db="EMBL/GenBank/DDBJ databases">
        <authorList>
            <person name="De Canck E."/>
        </authorList>
    </citation>
    <scope>NUCLEOTIDE SEQUENCE [LARGE SCALE GENOMIC DNA]</scope>
    <source>
        <strain evidence="2 3">LMG 29739</strain>
    </source>
</reference>
<feature type="transmembrane region" description="Helical" evidence="1">
    <location>
        <begin position="6"/>
        <end position="29"/>
    </location>
</feature>
<gene>
    <name evidence="2" type="ORF">LMG29739_02239</name>
</gene>
<dbReference type="AlphaFoldDB" id="A0A6J5DN71"/>
<evidence type="ECO:0000313" key="3">
    <source>
        <dbReference type="Proteomes" id="UP000494329"/>
    </source>
</evidence>
<keyword evidence="1" id="KW-1133">Transmembrane helix</keyword>